<gene>
    <name evidence="1" type="ORF">NNIBIDOC_00143</name>
</gene>
<keyword evidence="1" id="KW-0614">Plasmid</keyword>
<proteinExistence type="predicted"/>
<organism evidence="1">
    <name type="scientific">Salmonella sp</name>
    <dbReference type="NCBI Taxonomy" id="599"/>
    <lineage>
        <taxon>Bacteria</taxon>
        <taxon>Pseudomonadati</taxon>
        <taxon>Pseudomonadota</taxon>
        <taxon>Gammaproteobacteria</taxon>
        <taxon>Enterobacterales</taxon>
        <taxon>Enterobacteriaceae</taxon>
        <taxon>Salmonella</taxon>
    </lineage>
</organism>
<accession>A0A482EVL5</accession>
<sequence>MAAAISFMCPSFLSTIDKRIYSSIGCKRPHLRSVCCLYCSGVGEVGVPDRCDYRAELCINRAESFDSQRWCSRFFFFCNLFH</sequence>
<geneLocation type="plasmid" evidence="1">
    <name>pSa1423-160k</name>
</geneLocation>
<dbReference type="AlphaFoldDB" id="A0A482EVL5"/>
<dbReference type="EMBL" id="MK356558">
    <property type="protein sequence ID" value="QBM91472.1"/>
    <property type="molecule type" value="Genomic_DNA"/>
</dbReference>
<protein>
    <submittedName>
        <fullName evidence="1">Uncharacterized protein</fullName>
    </submittedName>
</protein>
<name>A0A482EVL5_SALSP</name>
<evidence type="ECO:0000313" key="1">
    <source>
        <dbReference type="EMBL" id="QBM91472.1"/>
    </source>
</evidence>
<reference evidence="1" key="1">
    <citation type="submission" date="2019-01" db="EMBL/GenBank/DDBJ databases">
        <title>Salmonella strain 1423 plasmid sequences.</title>
        <authorList>
            <person name="Chen K."/>
            <person name="Chen S."/>
        </authorList>
    </citation>
    <scope>NUCLEOTIDE SEQUENCE</scope>
    <source>
        <strain evidence="1">Sa1423</strain>
        <plasmid evidence="1">pSa1423-160k</plasmid>
    </source>
</reference>